<reference evidence="2 3" key="1">
    <citation type="submission" date="2020-02" db="EMBL/GenBank/DDBJ databases">
        <authorList>
            <person name="Ferguson B K."/>
        </authorList>
    </citation>
    <scope>NUCLEOTIDE SEQUENCE [LARGE SCALE GENOMIC DNA]</scope>
</reference>
<feature type="region of interest" description="Disordered" evidence="1">
    <location>
        <begin position="46"/>
        <end position="319"/>
    </location>
</feature>
<feature type="compositionally biased region" description="Low complexity" evidence="1">
    <location>
        <begin position="56"/>
        <end position="68"/>
    </location>
</feature>
<protein>
    <submittedName>
        <fullName evidence="2">Uncharacterized protein</fullName>
    </submittedName>
</protein>
<dbReference type="OrthoDB" id="165498at2759"/>
<feature type="compositionally biased region" description="Basic residues" evidence="1">
    <location>
        <begin position="299"/>
        <end position="309"/>
    </location>
</feature>
<organism evidence="2 3">
    <name type="scientific">Nesidiocoris tenuis</name>
    <dbReference type="NCBI Taxonomy" id="355587"/>
    <lineage>
        <taxon>Eukaryota</taxon>
        <taxon>Metazoa</taxon>
        <taxon>Ecdysozoa</taxon>
        <taxon>Arthropoda</taxon>
        <taxon>Hexapoda</taxon>
        <taxon>Insecta</taxon>
        <taxon>Pterygota</taxon>
        <taxon>Neoptera</taxon>
        <taxon>Paraneoptera</taxon>
        <taxon>Hemiptera</taxon>
        <taxon>Heteroptera</taxon>
        <taxon>Panheteroptera</taxon>
        <taxon>Cimicomorpha</taxon>
        <taxon>Miridae</taxon>
        <taxon>Dicyphina</taxon>
        <taxon>Nesidiocoris</taxon>
    </lineage>
</organism>
<dbReference type="Proteomes" id="UP000479000">
    <property type="component" value="Unassembled WGS sequence"/>
</dbReference>
<feature type="compositionally biased region" description="Low complexity" evidence="1">
    <location>
        <begin position="264"/>
        <end position="292"/>
    </location>
</feature>
<accession>A0A6H5H193</accession>
<feature type="compositionally biased region" description="Basic and acidic residues" evidence="1">
    <location>
        <begin position="245"/>
        <end position="260"/>
    </location>
</feature>
<keyword evidence="3" id="KW-1185">Reference proteome</keyword>
<feature type="compositionally biased region" description="Polar residues" evidence="1">
    <location>
        <begin position="173"/>
        <end position="185"/>
    </location>
</feature>
<evidence type="ECO:0000313" key="2">
    <source>
        <dbReference type="EMBL" id="CAB0009896.1"/>
    </source>
</evidence>
<evidence type="ECO:0000313" key="3">
    <source>
        <dbReference type="Proteomes" id="UP000479000"/>
    </source>
</evidence>
<gene>
    <name evidence="2" type="ORF">NTEN_LOCUS14969</name>
</gene>
<feature type="compositionally biased region" description="Low complexity" evidence="1">
    <location>
        <begin position="186"/>
        <end position="205"/>
    </location>
</feature>
<feature type="non-terminal residue" evidence="2">
    <location>
        <position position="319"/>
    </location>
</feature>
<dbReference type="AlphaFoldDB" id="A0A6H5H193"/>
<feature type="compositionally biased region" description="Basic residues" evidence="1">
    <location>
        <begin position="69"/>
        <end position="78"/>
    </location>
</feature>
<evidence type="ECO:0000256" key="1">
    <source>
        <dbReference type="SAM" id="MobiDB-lite"/>
    </source>
</evidence>
<dbReference type="EMBL" id="CADCXU010022445">
    <property type="protein sequence ID" value="CAB0009896.1"/>
    <property type="molecule type" value="Genomic_DNA"/>
</dbReference>
<feature type="compositionally biased region" description="Low complexity" evidence="1">
    <location>
        <begin position="129"/>
        <end position="146"/>
    </location>
</feature>
<feature type="compositionally biased region" description="Polar residues" evidence="1">
    <location>
        <begin position="220"/>
        <end position="236"/>
    </location>
</feature>
<name>A0A6H5H193_9HEMI</name>
<feature type="compositionally biased region" description="Polar residues" evidence="1">
    <location>
        <begin position="82"/>
        <end position="92"/>
    </location>
</feature>
<proteinExistence type="predicted"/>
<sequence length="319" mass="34613">MGGCDVLRLSLRKPRGWRWELTTSASSPAIVVPEIELVDRHSHELLWSSKAGPPTSAASSPRQSSRSPQRAKSRRPRASKSIGPTTTENPTIQEPKETSPVRMVRSSGTLIVRGSPRASPRQFLPPASPLSRSSSDSAANRLSPSSAGRHRSAICPKSSFGKYCPTLDPVPQHTCTPSDNKQVRWSSVNQPVSSSKSYKHLPSSSGDKRLRASSEDVMPTSYQHVPSSSGNKTAPSASDHRKKRSSDSRKRTPSRDDARHVRSSSDSGSDLPSVIISLSRSSSSLMTPSVTSENLPPPRLRKRRRKVKTKSGELPSAEA</sequence>